<dbReference type="Pfam" id="PF06224">
    <property type="entry name" value="AlkZ-like"/>
    <property type="match status" value="1"/>
</dbReference>
<dbReference type="EMBL" id="JAERWL010000008">
    <property type="protein sequence ID" value="MBM9476562.1"/>
    <property type="molecule type" value="Genomic_DNA"/>
</dbReference>
<accession>A0A938YNE4</accession>
<dbReference type="InterPro" id="IPR009351">
    <property type="entry name" value="AlkZ-like"/>
</dbReference>
<protein>
    <submittedName>
        <fullName evidence="1">AlkZ family DNA glycosylase</fullName>
    </submittedName>
</protein>
<comment type="caution">
    <text evidence="1">The sequence shown here is derived from an EMBL/GenBank/DDBJ whole genome shotgun (WGS) entry which is preliminary data.</text>
</comment>
<gene>
    <name evidence="1" type="ORF">JL107_08920</name>
</gene>
<dbReference type="AlphaFoldDB" id="A0A938YNE4"/>
<evidence type="ECO:0000313" key="2">
    <source>
        <dbReference type="Proteomes" id="UP000663801"/>
    </source>
</evidence>
<dbReference type="PANTHER" id="PTHR38479:SF2">
    <property type="entry name" value="WINGED HELIX DNA-BINDING DOMAIN-CONTAINING PROTEIN"/>
    <property type="match status" value="1"/>
</dbReference>
<dbReference type="PANTHER" id="PTHR38479">
    <property type="entry name" value="LMO0824 PROTEIN"/>
    <property type="match status" value="1"/>
</dbReference>
<dbReference type="Proteomes" id="UP000663801">
    <property type="component" value="Unassembled WGS sequence"/>
</dbReference>
<keyword evidence="2" id="KW-1185">Reference proteome</keyword>
<proteinExistence type="predicted"/>
<sequence>MRYIDDAERRARLGARHALARPVADPVAAARAVVALHATDPAGVYVAAAARTGLGPTAHTARALYDDRVLLRMLGIRRTMFIAPLDLVPVMQAAATEAVAVVQRTRYEKLIAEAGGGDGAWLRQVEEATLAALRARGSATAAQLSTDVPELRFAFPAPPGKKYGGQSSITTWVLLLLSTRGLIVRGRPAGTWVSSQYVWWPAETWFADHGPESPHRAVLDTADAQVELVRRYLAAFGPATATDIAWWTGWAGRTVKAALARLQPVEVEVATGPALVLAQDVDPVPPPEPWVALLPALDATPMGWSQRDFYLGGHKAALFDTMGNVGPTVWADGRIVGGWAQRPDGAVVFSLLEDVGAETAARIADRAEALTGWMDGVRIVPRFRTPLEKELAG</sequence>
<name>A0A938YNE4_9ACTN</name>
<reference evidence="1" key="1">
    <citation type="submission" date="2021-01" db="EMBL/GenBank/DDBJ databases">
        <title>KCTC 19127 draft genome.</title>
        <authorList>
            <person name="An D."/>
        </authorList>
    </citation>
    <scope>NUCLEOTIDE SEQUENCE</scope>
    <source>
        <strain evidence="1">KCTC 19127</strain>
    </source>
</reference>
<organism evidence="1 2">
    <name type="scientific">Nakamurella flavida</name>
    <dbReference type="NCBI Taxonomy" id="363630"/>
    <lineage>
        <taxon>Bacteria</taxon>
        <taxon>Bacillati</taxon>
        <taxon>Actinomycetota</taxon>
        <taxon>Actinomycetes</taxon>
        <taxon>Nakamurellales</taxon>
        <taxon>Nakamurellaceae</taxon>
        <taxon>Nakamurella</taxon>
    </lineage>
</organism>
<evidence type="ECO:0000313" key="1">
    <source>
        <dbReference type="EMBL" id="MBM9476562.1"/>
    </source>
</evidence>